<keyword evidence="5" id="KW-1185">Reference proteome</keyword>
<protein>
    <submittedName>
        <fullName evidence="4">Type-1 restriction enzyme EcoKI specificity protein</fullName>
    </submittedName>
</protein>
<dbReference type="RefSeq" id="WP_126605534.1">
    <property type="nucleotide sequence ID" value="NZ_AP018795.1"/>
</dbReference>
<dbReference type="KEGG" id="afj:AFERRID_28070"/>
<reference evidence="4 5" key="1">
    <citation type="journal article" date="2018" name="Microbiol. Resour. Announc.">
        <title>Complete Genome Sequence of Acidithiobacillus ferridurans JCM 18981.</title>
        <authorList>
            <person name="Miyauchi T."/>
            <person name="Kouzuma A."/>
            <person name="Abe T."/>
            <person name="Watanabe K."/>
        </authorList>
    </citation>
    <scope>NUCLEOTIDE SEQUENCE [LARGE SCALE GENOMIC DNA]</scope>
    <source>
        <strain evidence="5">ATCC 33020 / DSM 29468 / JCM 18981 / 11Fe</strain>
    </source>
</reference>
<dbReference type="SUPFAM" id="SSF116734">
    <property type="entry name" value="DNA methylase specificity domain"/>
    <property type="match status" value="2"/>
</dbReference>
<dbReference type="Gene3D" id="3.90.220.20">
    <property type="entry name" value="DNA methylase specificity domains"/>
    <property type="match status" value="2"/>
</dbReference>
<proteinExistence type="inferred from homology"/>
<dbReference type="EMBL" id="AP018795">
    <property type="protein sequence ID" value="BBF66589.1"/>
    <property type="molecule type" value="Genomic_DNA"/>
</dbReference>
<dbReference type="GO" id="GO:0009307">
    <property type="term" value="P:DNA restriction-modification system"/>
    <property type="evidence" value="ECO:0007669"/>
    <property type="project" value="UniProtKB-KW"/>
</dbReference>
<keyword evidence="3" id="KW-0238">DNA-binding</keyword>
<name>A0A2Z6IM47_ACIFI</name>
<dbReference type="Proteomes" id="UP000280188">
    <property type="component" value="Chromosome"/>
</dbReference>
<evidence type="ECO:0000313" key="5">
    <source>
        <dbReference type="Proteomes" id="UP000280188"/>
    </source>
</evidence>
<comment type="similarity">
    <text evidence="1">Belongs to the type-I restriction system S methylase family.</text>
</comment>
<dbReference type="PANTHER" id="PTHR43140">
    <property type="entry name" value="TYPE-1 RESTRICTION ENZYME ECOKI SPECIFICITY PROTEIN"/>
    <property type="match status" value="1"/>
</dbReference>
<evidence type="ECO:0000256" key="3">
    <source>
        <dbReference type="ARBA" id="ARBA00023125"/>
    </source>
</evidence>
<dbReference type="Pfam" id="PF01420">
    <property type="entry name" value="Methylase_S"/>
    <property type="match status" value="2"/>
</dbReference>
<dbReference type="InterPro" id="IPR000055">
    <property type="entry name" value="Restrct_endonuc_typeI_TRD"/>
</dbReference>
<evidence type="ECO:0000256" key="2">
    <source>
        <dbReference type="ARBA" id="ARBA00022747"/>
    </source>
</evidence>
<dbReference type="InterPro" id="IPR044946">
    <property type="entry name" value="Restrct_endonuc_typeI_TRD_sf"/>
</dbReference>
<dbReference type="AlphaFoldDB" id="A0A2Z6IM47"/>
<organism evidence="4 5">
    <name type="scientific">Acidithiobacillus ferridurans</name>
    <dbReference type="NCBI Taxonomy" id="1232575"/>
    <lineage>
        <taxon>Bacteria</taxon>
        <taxon>Pseudomonadati</taxon>
        <taxon>Pseudomonadota</taxon>
        <taxon>Acidithiobacillia</taxon>
        <taxon>Acidithiobacillales</taxon>
        <taxon>Acidithiobacillaceae</taxon>
        <taxon>Acidithiobacillus</taxon>
    </lineage>
</organism>
<dbReference type="CDD" id="cd17260">
    <property type="entry name" value="RMtype1_S_EcoEI-TRD1-CR1_like"/>
    <property type="match status" value="1"/>
</dbReference>
<sequence>MTYPRYPKYRESGVEWLGDVPEGWGVVRTRWLFSIKKNISGELGYDILSVTQQGIRIKDIEGNNGQFSMDYAKYQIVDVGDFVMNHMDLLTGYVDISKFLGVTSPDYRVFTIRKPTDCHYKYFLYVFQMGYKNKIFYAFGQGSSHLGRWRLPAEQFNNLSLPFPPLSEQKTIAAFLDAETARIDTLITEYETLIDLLKEKRQALISQAVTKGLNPDAPMKDSGVEWLGDVPEHWSVRQLRFIANLNPSKSECSNIGEDEEVSFLPMEAIGDDGSLNLEHVKPINEVNSGYTYFRNGDVTIAKITPCFENGKGAVMSGLKGHIGFGTTELIVVRPEQNISISEYIHLIFVSAYFRKLGESWMYGAGGQKRVPDEFVRNFKIGVPPVDEQHAIAAFLDTETSRMDILVQEAENGINLLRERRMTLISDAVTGKIDVRDWKGVA</sequence>
<gene>
    <name evidence="4" type="ORF">AFERRID_28070</name>
</gene>
<keyword evidence="2" id="KW-0680">Restriction system</keyword>
<dbReference type="InterPro" id="IPR051212">
    <property type="entry name" value="Type-I_RE_S_subunit"/>
</dbReference>
<accession>A0A2Z6IM47</accession>
<evidence type="ECO:0000313" key="4">
    <source>
        <dbReference type="EMBL" id="BBF66589.1"/>
    </source>
</evidence>
<dbReference type="Gene3D" id="1.10.287.1120">
    <property type="entry name" value="Bipartite methylase S protein"/>
    <property type="match status" value="1"/>
</dbReference>
<evidence type="ECO:0000256" key="1">
    <source>
        <dbReference type="ARBA" id="ARBA00010923"/>
    </source>
</evidence>
<dbReference type="REBASE" id="258589">
    <property type="entry name" value="S.Afe18981ORF28040P"/>
</dbReference>
<dbReference type="GO" id="GO:0003677">
    <property type="term" value="F:DNA binding"/>
    <property type="evidence" value="ECO:0007669"/>
    <property type="project" value="UniProtKB-KW"/>
</dbReference>
<dbReference type="PANTHER" id="PTHR43140:SF1">
    <property type="entry name" value="TYPE I RESTRICTION ENZYME ECOKI SPECIFICITY SUBUNIT"/>
    <property type="match status" value="1"/>
</dbReference>